<protein>
    <recommendedName>
        <fullName evidence="5">non-specific serine/threonine protein kinase</fullName>
        <ecNumber evidence="5">2.7.11.1</ecNumber>
    </recommendedName>
</protein>
<evidence type="ECO:0000256" key="14">
    <source>
        <dbReference type="ARBA" id="ARBA00023136"/>
    </source>
</evidence>
<dbReference type="InterPro" id="IPR011009">
    <property type="entry name" value="Kinase-like_dom_sf"/>
</dbReference>
<evidence type="ECO:0000256" key="17">
    <source>
        <dbReference type="PROSITE-ProRule" id="PRU10141"/>
    </source>
</evidence>
<dbReference type="EC" id="2.7.11.1" evidence="5"/>
<evidence type="ECO:0000313" key="21">
    <source>
        <dbReference type="EMBL" id="KAK8972505.1"/>
    </source>
</evidence>
<dbReference type="InterPro" id="IPR001220">
    <property type="entry name" value="Legume_lectin_dom"/>
</dbReference>
<comment type="caution">
    <text evidence="21">The sequence shown here is derived from an EMBL/GenBank/DDBJ whole genome shotgun (WGS) entry which is preliminary data.</text>
</comment>
<evidence type="ECO:0000256" key="15">
    <source>
        <dbReference type="ARBA" id="ARBA00023170"/>
    </source>
</evidence>
<evidence type="ECO:0000256" key="16">
    <source>
        <dbReference type="ARBA" id="ARBA00023180"/>
    </source>
</evidence>
<keyword evidence="9 19" id="KW-0732">Signal</keyword>
<evidence type="ECO:0000313" key="22">
    <source>
        <dbReference type="Proteomes" id="UP001396334"/>
    </source>
</evidence>
<keyword evidence="22" id="KW-1185">Reference proteome</keyword>
<comment type="similarity">
    <text evidence="4">In the C-terminal section; belongs to the protein kinase superfamily. Ser/Thr protein kinase family.</text>
</comment>
<evidence type="ECO:0000256" key="12">
    <source>
        <dbReference type="ARBA" id="ARBA00022840"/>
    </source>
</evidence>
<evidence type="ECO:0000256" key="4">
    <source>
        <dbReference type="ARBA" id="ARBA00010217"/>
    </source>
</evidence>
<keyword evidence="13 18" id="KW-1133">Transmembrane helix</keyword>
<dbReference type="PANTHER" id="PTHR27007">
    <property type="match status" value="1"/>
</dbReference>
<dbReference type="Pfam" id="PF00139">
    <property type="entry name" value="Lectin_legB"/>
    <property type="match status" value="1"/>
</dbReference>
<keyword evidence="11 17" id="KW-0547">Nucleotide-binding</keyword>
<keyword evidence="10" id="KW-0430">Lectin</keyword>
<evidence type="ECO:0000256" key="6">
    <source>
        <dbReference type="ARBA" id="ARBA00022475"/>
    </source>
</evidence>
<dbReference type="EMBL" id="JBBPBN010000210">
    <property type="protein sequence ID" value="KAK8972505.1"/>
    <property type="molecule type" value="Genomic_DNA"/>
</dbReference>
<dbReference type="InterPro" id="IPR013320">
    <property type="entry name" value="ConA-like_dom_sf"/>
</dbReference>
<dbReference type="Pfam" id="PF07714">
    <property type="entry name" value="PK_Tyr_Ser-Thr"/>
    <property type="match status" value="1"/>
</dbReference>
<feature type="chain" id="PRO_5045873269" description="non-specific serine/threonine protein kinase" evidence="19">
    <location>
        <begin position="22"/>
        <end position="622"/>
    </location>
</feature>
<dbReference type="Pfam" id="PF00069">
    <property type="entry name" value="Pkinase"/>
    <property type="match status" value="1"/>
</dbReference>
<dbReference type="PROSITE" id="PS50011">
    <property type="entry name" value="PROTEIN_KINASE_DOM"/>
    <property type="match status" value="1"/>
</dbReference>
<dbReference type="SUPFAM" id="SSF56112">
    <property type="entry name" value="Protein kinase-like (PK-like)"/>
    <property type="match status" value="1"/>
</dbReference>
<keyword evidence="16" id="KW-0325">Glycoprotein</keyword>
<comment type="subcellular location">
    <subcellularLocation>
        <location evidence="1">Cell membrane</location>
    </subcellularLocation>
    <subcellularLocation>
        <location evidence="2">Membrane</location>
        <topology evidence="2">Single-pass type I membrane protein</topology>
    </subcellularLocation>
</comment>
<feature type="domain" description="Protein kinase" evidence="20">
    <location>
        <begin position="324"/>
        <end position="592"/>
    </location>
</feature>
<dbReference type="Gene3D" id="2.60.120.200">
    <property type="match status" value="1"/>
</dbReference>
<evidence type="ECO:0000256" key="9">
    <source>
        <dbReference type="ARBA" id="ARBA00022729"/>
    </source>
</evidence>
<evidence type="ECO:0000256" key="19">
    <source>
        <dbReference type="SAM" id="SignalP"/>
    </source>
</evidence>
<dbReference type="Proteomes" id="UP001396334">
    <property type="component" value="Unassembled WGS sequence"/>
</dbReference>
<reference evidence="21 22" key="1">
    <citation type="journal article" date="2024" name="G3 (Bethesda)">
        <title>Genome assembly of Hibiscus sabdariffa L. provides insights into metabolisms of medicinal natural products.</title>
        <authorList>
            <person name="Kim T."/>
        </authorList>
    </citation>
    <scope>NUCLEOTIDE SEQUENCE [LARGE SCALE GENOMIC DNA]</scope>
    <source>
        <strain evidence="21">TK-2024</strain>
        <tissue evidence="21">Old leaves</tissue>
    </source>
</reference>
<keyword evidence="8 18" id="KW-0812">Transmembrane</keyword>
<keyword evidence="7" id="KW-0723">Serine/threonine-protein kinase</keyword>
<sequence>MRSSPLPFFLILAVFFFQVSCFDFNFSDFQLEDASQLILSSNSNIALGALQVTYDVNGASMENLSGRAMYNKRFRLWKGNGNPTIASFNTTFVLNILDQTSPGGEGLAFIITGNSSLPDNSQGRWLGIVNSDSNGTSEAEIVAVEFDTRMSGDGDLDDNHIGLNINSINSVTPVSLSGFDFNISQGLDLWVHLQYDGENLTVTVNDTLVLSEPVDLSSYLPEEVFIGFSASTSDEIQLNCVKSWWFSGTDISEDGNLWWVWIVIPVVILMMLTVVLVFYLYRRRETIDDDMEGARGNIQDEINRSGSGPKKFGFKELKQATANFSSKNKLGQGGFGIVYKGSWRNKDIAIKRVSKKSNQGKQEFIAEVTTIGNLNHKNLVKLIGWCYERRELLLVYEYMPNGSLDKFIFCNEKASTAECSTLNWQQRLTIIQGVAQALEYLHNAGDFGLARTIQEKEKTYHSTVEIAGTPGYMAPETFLISRATIETDVYSFGVLVLEVVCGRKPGNQGEQKNYNNSIVNWLWEFYKNGKITAAVDSRMEADFVETEAERVLVLALACCHPNPHYRPCMRTVLQVLSGEADPPEVPQERPSFMWPAMPPSFSHMDYSLRGSQLTPFTDLTGR</sequence>
<dbReference type="CDD" id="cd06899">
    <property type="entry name" value="lectin_legume_LecRK_Arcelin_ConA"/>
    <property type="match status" value="1"/>
</dbReference>
<keyword evidence="15" id="KW-0675">Receptor</keyword>
<feature type="binding site" evidence="17">
    <location>
        <position position="351"/>
    </location>
    <ligand>
        <name>ATP</name>
        <dbReference type="ChEBI" id="CHEBI:30616"/>
    </ligand>
</feature>
<keyword evidence="6" id="KW-1003">Cell membrane</keyword>
<evidence type="ECO:0000259" key="20">
    <source>
        <dbReference type="PROSITE" id="PS50011"/>
    </source>
</evidence>
<dbReference type="Gene3D" id="1.10.510.10">
    <property type="entry name" value="Transferase(Phosphotransferase) domain 1"/>
    <property type="match status" value="1"/>
</dbReference>
<accession>A0ABR2N8N1</accession>
<keyword evidence="14 18" id="KW-0472">Membrane</keyword>
<feature type="signal peptide" evidence="19">
    <location>
        <begin position="1"/>
        <end position="21"/>
    </location>
</feature>
<dbReference type="InterPro" id="IPR019825">
    <property type="entry name" value="Lectin_legB_Mn/Ca_BS"/>
</dbReference>
<dbReference type="InterPro" id="IPR001245">
    <property type="entry name" value="Ser-Thr/Tyr_kinase_cat_dom"/>
</dbReference>
<dbReference type="PROSITE" id="PS00107">
    <property type="entry name" value="PROTEIN_KINASE_ATP"/>
    <property type="match status" value="1"/>
</dbReference>
<keyword evidence="7" id="KW-0418">Kinase</keyword>
<dbReference type="InterPro" id="IPR050528">
    <property type="entry name" value="L-type_Lectin-RKs"/>
</dbReference>
<feature type="transmembrane region" description="Helical" evidence="18">
    <location>
        <begin position="258"/>
        <end position="281"/>
    </location>
</feature>
<evidence type="ECO:0000256" key="2">
    <source>
        <dbReference type="ARBA" id="ARBA00004479"/>
    </source>
</evidence>
<keyword evidence="7" id="KW-0808">Transferase</keyword>
<evidence type="ECO:0000256" key="3">
    <source>
        <dbReference type="ARBA" id="ARBA00008536"/>
    </source>
</evidence>
<evidence type="ECO:0000256" key="8">
    <source>
        <dbReference type="ARBA" id="ARBA00022692"/>
    </source>
</evidence>
<proteinExistence type="inferred from homology"/>
<evidence type="ECO:0000256" key="18">
    <source>
        <dbReference type="SAM" id="Phobius"/>
    </source>
</evidence>
<dbReference type="SUPFAM" id="SSF49899">
    <property type="entry name" value="Concanavalin A-like lectins/glucanases"/>
    <property type="match status" value="1"/>
</dbReference>
<evidence type="ECO:0000256" key="13">
    <source>
        <dbReference type="ARBA" id="ARBA00022989"/>
    </source>
</evidence>
<dbReference type="InterPro" id="IPR017441">
    <property type="entry name" value="Protein_kinase_ATP_BS"/>
</dbReference>
<organism evidence="21 22">
    <name type="scientific">Hibiscus sabdariffa</name>
    <name type="common">roselle</name>
    <dbReference type="NCBI Taxonomy" id="183260"/>
    <lineage>
        <taxon>Eukaryota</taxon>
        <taxon>Viridiplantae</taxon>
        <taxon>Streptophyta</taxon>
        <taxon>Embryophyta</taxon>
        <taxon>Tracheophyta</taxon>
        <taxon>Spermatophyta</taxon>
        <taxon>Magnoliopsida</taxon>
        <taxon>eudicotyledons</taxon>
        <taxon>Gunneridae</taxon>
        <taxon>Pentapetalae</taxon>
        <taxon>rosids</taxon>
        <taxon>malvids</taxon>
        <taxon>Malvales</taxon>
        <taxon>Malvaceae</taxon>
        <taxon>Malvoideae</taxon>
        <taxon>Hibiscus</taxon>
    </lineage>
</organism>
<comment type="similarity">
    <text evidence="3">In the N-terminal section; belongs to the leguminous lectin family.</text>
</comment>
<name>A0ABR2N8N1_9ROSI</name>
<keyword evidence="12 17" id="KW-0067">ATP-binding</keyword>
<evidence type="ECO:0000256" key="10">
    <source>
        <dbReference type="ARBA" id="ARBA00022734"/>
    </source>
</evidence>
<evidence type="ECO:0000256" key="7">
    <source>
        <dbReference type="ARBA" id="ARBA00022527"/>
    </source>
</evidence>
<evidence type="ECO:0000256" key="11">
    <source>
        <dbReference type="ARBA" id="ARBA00022741"/>
    </source>
</evidence>
<dbReference type="InterPro" id="IPR000719">
    <property type="entry name" value="Prot_kinase_dom"/>
</dbReference>
<evidence type="ECO:0000256" key="1">
    <source>
        <dbReference type="ARBA" id="ARBA00004236"/>
    </source>
</evidence>
<dbReference type="PROSITE" id="PS00307">
    <property type="entry name" value="LECTIN_LEGUME_BETA"/>
    <property type="match status" value="1"/>
</dbReference>
<dbReference type="Gene3D" id="3.30.200.20">
    <property type="entry name" value="Phosphorylase Kinase, domain 1"/>
    <property type="match status" value="1"/>
</dbReference>
<evidence type="ECO:0000256" key="5">
    <source>
        <dbReference type="ARBA" id="ARBA00012513"/>
    </source>
</evidence>
<gene>
    <name evidence="21" type="ORF">V6N11_081620</name>
</gene>